<dbReference type="InterPro" id="IPR010856">
    <property type="entry name" value="Gig2-like"/>
</dbReference>
<dbReference type="OrthoDB" id="8249012at2759"/>
<keyword evidence="3" id="KW-1185">Reference proteome</keyword>
<evidence type="ECO:0000313" key="2">
    <source>
        <dbReference type="EMBL" id="KAG5175934.1"/>
    </source>
</evidence>
<comment type="caution">
    <text evidence="2">The sequence shown here is derived from an EMBL/GenBank/DDBJ whole genome shotgun (WGS) entry which is preliminary data.</text>
</comment>
<evidence type="ECO:0000313" key="3">
    <source>
        <dbReference type="Proteomes" id="UP000664859"/>
    </source>
</evidence>
<dbReference type="PANTHER" id="PTHR30613">
    <property type="entry name" value="UNCHARACTERIZED PROTEIN YBIU-RELATED"/>
    <property type="match status" value="1"/>
</dbReference>
<feature type="compositionally biased region" description="Gly residues" evidence="1">
    <location>
        <begin position="106"/>
        <end position="126"/>
    </location>
</feature>
<dbReference type="EMBL" id="JAFCMP010000543">
    <property type="protein sequence ID" value="KAG5175934.1"/>
    <property type="molecule type" value="Genomic_DNA"/>
</dbReference>
<gene>
    <name evidence="2" type="ORF">JKP88DRAFT_351287</name>
</gene>
<reference evidence="2" key="1">
    <citation type="submission" date="2021-02" db="EMBL/GenBank/DDBJ databases">
        <title>First Annotated Genome of the Yellow-green Alga Tribonema minus.</title>
        <authorList>
            <person name="Mahan K.M."/>
        </authorList>
    </citation>
    <scope>NUCLEOTIDE SEQUENCE</scope>
    <source>
        <strain evidence="2">UTEX B ZZ1240</strain>
    </source>
</reference>
<feature type="region of interest" description="Disordered" evidence="1">
    <location>
        <begin position="103"/>
        <end position="131"/>
    </location>
</feature>
<dbReference type="SUPFAM" id="SSF51197">
    <property type="entry name" value="Clavaminate synthase-like"/>
    <property type="match status" value="1"/>
</dbReference>
<dbReference type="PANTHER" id="PTHR30613:SF1">
    <property type="entry name" value="DUF1479 DOMAIN PROTEIN (AFU_ORTHOLOGUE AFUA_5G09280)"/>
    <property type="match status" value="1"/>
</dbReference>
<dbReference type="InterPro" id="IPR027443">
    <property type="entry name" value="IPNS-like_sf"/>
</dbReference>
<protein>
    <submittedName>
        <fullName evidence="2">Uncharacterized protein</fullName>
    </submittedName>
</protein>
<dbReference type="Proteomes" id="UP000664859">
    <property type="component" value="Unassembled WGS sequence"/>
</dbReference>
<dbReference type="AlphaFoldDB" id="A0A835YIE9"/>
<accession>A0A835YIE9</accession>
<dbReference type="Gene3D" id="2.60.120.330">
    <property type="entry name" value="B-lactam Antibiotic, Isopenicillin N Synthase, Chain"/>
    <property type="match status" value="1"/>
</dbReference>
<organism evidence="2 3">
    <name type="scientific">Tribonema minus</name>
    <dbReference type="NCBI Taxonomy" id="303371"/>
    <lineage>
        <taxon>Eukaryota</taxon>
        <taxon>Sar</taxon>
        <taxon>Stramenopiles</taxon>
        <taxon>Ochrophyta</taxon>
        <taxon>PX clade</taxon>
        <taxon>Xanthophyceae</taxon>
        <taxon>Tribonematales</taxon>
        <taxon>Tribonemataceae</taxon>
        <taxon>Tribonema</taxon>
    </lineage>
</organism>
<proteinExistence type="predicted"/>
<dbReference type="Pfam" id="PF07350">
    <property type="entry name" value="Gig2-like"/>
    <property type="match status" value="1"/>
</dbReference>
<sequence>MATTSLAAAVPEATALRWRDSVIDYLLGNGQWVRPPVEHPRYWSHPQLMARENPRIATVLTALTALWHTEGSTVGVPAVDLQTNLTYCDRLCIGKPCSPHGDFRSRGGGSGGGGSGGGGSGSGSGAAMGSPAREHWLHPRFTGVYRPVIEGRWEEWDPFHAGPRAALDQALSGSWTKHGAFRPWQGFLSLAPWLQQEGNLRLVPLLRAAMAYALLQPFTADAPPAADTGESSVSGMHGLRLNERDHAPLLRALVTLPPLSAGDLVLWHPDIAIAESLAAHLMDREYVALYMSAMPATAGNLCYLDAQREAFSKGRTPHPMRTSNCRLSSDETDFVGRATEVDLTPAGRKAMGLRQQPKVMLLRELDLPSHSLVEPLLIHER</sequence>
<name>A0A835YIE9_9STRA</name>
<evidence type="ECO:0000256" key="1">
    <source>
        <dbReference type="SAM" id="MobiDB-lite"/>
    </source>
</evidence>